<dbReference type="InterPro" id="IPR004166">
    <property type="entry name" value="a-kinase_dom"/>
</dbReference>
<keyword evidence="6" id="KW-1185">Reference proteome</keyword>
<proteinExistence type="predicted"/>
<gene>
    <name evidence="5" type="ORF">R3P38DRAFT_3331887</name>
</gene>
<comment type="caution">
    <text evidence="5">The sequence shown here is derived from an EMBL/GenBank/DDBJ whole genome shotgun (WGS) entry which is preliminary data.</text>
</comment>
<evidence type="ECO:0000256" key="2">
    <source>
        <dbReference type="ARBA" id="ARBA00022679"/>
    </source>
</evidence>
<dbReference type="CDD" id="cd04515">
    <property type="entry name" value="Alpha_kinase"/>
    <property type="match status" value="1"/>
</dbReference>
<evidence type="ECO:0000313" key="6">
    <source>
        <dbReference type="Proteomes" id="UP001362999"/>
    </source>
</evidence>
<keyword evidence="3 5" id="KW-0418">Kinase</keyword>
<evidence type="ECO:0000259" key="4">
    <source>
        <dbReference type="PROSITE" id="PS51158"/>
    </source>
</evidence>
<feature type="domain" description="Alpha-type protein kinase" evidence="4">
    <location>
        <begin position="75"/>
        <end position="333"/>
    </location>
</feature>
<sequence length="349" mass="38064">MTGSTLAALRNNNLATTECYSVVIEPYISSKACDHLPTFDVTREASLKISASSATPAPPATQVVFFFAKHSSDAKTGEQSFTWTAENPVSGVLTDVSFNKGKSKLVFRLTINGVAYVAKRCYSLGGESKVSILANRDQLTKEGITLGRTNFFLKNFKQECDSEGIEISAFDVTDFALVREGTVTTESFIPSPASGLAPSEYSDLLEAEKAELAADSNILSSITWLIERERGDVQLRKYSGTLDHPSYSDKQGATINLFQHYVYLFSRKTLVLADIQASESHDKHSHTSILFDLMSHTINGESGAGDHGEQGIKSFVDQHNCVQKCAQMGLEALREREDGESEDEEGTSG</sequence>
<evidence type="ECO:0000256" key="3">
    <source>
        <dbReference type="ARBA" id="ARBA00022777"/>
    </source>
</evidence>
<keyword evidence="2" id="KW-0808">Transferase</keyword>
<dbReference type="GO" id="GO:0004674">
    <property type="term" value="F:protein serine/threonine kinase activity"/>
    <property type="evidence" value="ECO:0007669"/>
    <property type="project" value="UniProtKB-KW"/>
</dbReference>
<dbReference type="EMBL" id="JAWWNJ010000120">
    <property type="protein sequence ID" value="KAK6988744.1"/>
    <property type="molecule type" value="Genomic_DNA"/>
</dbReference>
<dbReference type="Gene3D" id="3.20.200.10">
    <property type="entry name" value="MHCK/EF2 kinase"/>
    <property type="match status" value="1"/>
</dbReference>
<dbReference type="SUPFAM" id="SSF56112">
    <property type="entry name" value="Protein kinase-like (PK-like)"/>
    <property type="match status" value="1"/>
</dbReference>
<accession>A0AAV9ZQF0</accession>
<dbReference type="Proteomes" id="UP001362999">
    <property type="component" value="Unassembled WGS sequence"/>
</dbReference>
<name>A0AAV9ZQF0_9AGAR</name>
<organism evidence="5 6">
    <name type="scientific">Favolaschia claudopus</name>
    <dbReference type="NCBI Taxonomy" id="2862362"/>
    <lineage>
        <taxon>Eukaryota</taxon>
        <taxon>Fungi</taxon>
        <taxon>Dikarya</taxon>
        <taxon>Basidiomycota</taxon>
        <taxon>Agaricomycotina</taxon>
        <taxon>Agaricomycetes</taxon>
        <taxon>Agaricomycetidae</taxon>
        <taxon>Agaricales</taxon>
        <taxon>Marasmiineae</taxon>
        <taxon>Mycenaceae</taxon>
        <taxon>Favolaschia</taxon>
    </lineage>
</organism>
<dbReference type="InterPro" id="IPR011009">
    <property type="entry name" value="Kinase-like_dom_sf"/>
</dbReference>
<keyword evidence="1" id="KW-0723">Serine/threonine-protein kinase</keyword>
<dbReference type="GO" id="GO:0005524">
    <property type="term" value="F:ATP binding"/>
    <property type="evidence" value="ECO:0007669"/>
    <property type="project" value="InterPro"/>
</dbReference>
<dbReference type="AlphaFoldDB" id="A0AAV9ZQF0"/>
<dbReference type="Pfam" id="PF02816">
    <property type="entry name" value="Alpha_kinase"/>
    <property type="match status" value="1"/>
</dbReference>
<evidence type="ECO:0000256" key="1">
    <source>
        <dbReference type="ARBA" id="ARBA00022527"/>
    </source>
</evidence>
<evidence type="ECO:0000313" key="5">
    <source>
        <dbReference type="EMBL" id="KAK6988744.1"/>
    </source>
</evidence>
<reference evidence="5 6" key="1">
    <citation type="journal article" date="2024" name="J Genomics">
        <title>Draft genome sequencing and assembly of Favolaschia claudopus CIRM-BRFM 2984 isolated from oak limbs.</title>
        <authorList>
            <person name="Navarro D."/>
            <person name="Drula E."/>
            <person name="Chaduli D."/>
            <person name="Cazenave R."/>
            <person name="Ahrendt S."/>
            <person name="Wang J."/>
            <person name="Lipzen A."/>
            <person name="Daum C."/>
            <person name="Barry K."/>
            <person name="Grigoriev I.V."/>
            <person name="Favel A."/>
            <person name="Rosso M.N."/>
            <person name="Martin F."/>
        </authorList>
    </citation>
    <scope>NUCLEOTIDE SEQUENCE [LARGE SCALE GENOMIC DNA]</scope>
    <source>
        <strain evidence="5 6">CIRM-BRFM 2984</strain>
    </source>
</reference>
<dbReference type="PROSITE" id="PS51158">
    <property type="entry name" value="ALPHA_KINASE"/>
    <property type="match status" value="1"/>
</dbReference>
<protein>
    <submittedName>
        <fullName evidence="5">Kinase-like protein</fullName>
    </submittedName>
</protein>